<reference evidence="1" key="1">
    <citation type="submission" date="2018-06" db="EMBL/GenBank/DDBJ databases">
        <authorList>
            <person name="Zhirakovskaya E."/>
        </authorList>
    </citation>
    <scope>NUCLEOTIDE SEQUENCE</scope>
</reference>
<evidence type="ECO:0000313" key="1">
    <source>
        <dbReference type="EMBL" id="VAW68214.1"/>
    </source>
</evidence>
<sequence>MTEFYSQYKISDVNKLCDLLKKQKTQYLQHGVVPSTKIYIHFEGKFQGVDVVWHACTQAVDDYSVQSKVLQDPRQFINVYIEEGVYYIGVALNVPLINRVVIEQTIIMIRKYRRLQIGRHEYGARSKTQ</sequence>
<gene>
    <name evidence="1" type="ORF">MNBD_GAMMA09-1797</name>
</gene>
<organism evidence="1">
    <name type="scientific">hydrothermal vent metagenome</name>
    <dbReference type="NCBI Taxonomy" id="652676"/>
    <lineage>
        <taxon>unclassified sequences</taxon>
        <taxon>metagenomes</taxon>
        <taxon>ecological metagenomes</taxon>
    </lineage>
</organism>
<accession>A0A3B0YHB2</accession>
<protein>
    <submittedName>
        <fullName evidence="1">Uncharacterized protein</fullName>
    </submittedName>
</protein>
<name>A0A3B0YHB2_9ZZZZ</name>
<proteinExistence type="predicted"/>
<dbReference type="EMBL" id="UOFI01000116">
    <property type="protein sequence ID" value="VAW68214.1"/>
    <property type="molecule type" value="Genomic_DNA"/>
</dbReference>
<dbReference type="AlphaFoldDB" id="A0A3B0YHB2"/>